<reference evidence="11 12" key="1">
    <citation type="journal article" date="2019" name="Biochem. Eng. J.">
        <title>Metabolic engineering of the marine bacteria Neptunomonas concharum for the production of acetoin and meso-2,3-butanediol from acetate.</title>
        <authorList>
            <person name="Li W."/>
            <person name="Pu N."/>
            <person name="Liu C.-X."/>
            <person name="Yuan Q.-P."/>
            <person name="Li Z.-J."/>
        </authorList>
    </citation>
    <scope>NUCLEOTIDE SEQUENCE [LARGE SCALE GENOMIC DNA]</scope>
    <source>
        <strain evidence="11 12">JCM17730</strain>
    </source>
</reference>
<comment type="subcellular location">
    <subcellularLocation>
        <location evidence="1 8">Cytoplasm</location>
    </subcellularLocation>
</comment>
<evidence type="ECO:0000256" key="8">
    <source>
        <dbReference type="HAMAP-Rule" id="MF_00125"/>
    </source>
</evidence>
<comment type="function">
    <text evidence="7 8">Required for the first step of histidine biosynthesis. May allow the feedback regulation of ATP phosphoribosyltransferase activity by histidine.</text>
</comment>
<feature type="binding site" evidence="9">
    <location>
        <position position="274"/>
    </location>
    <ligand>
        <name>L-histidine</name>
        <dbReference type="ChEBI" id="CHEBI:57595"/>
    </ligand>
</feature>
<dbReference type="GO" id="GO:0016757">
    <property type="term" value="F:glycosyltransferase activity"/>
    <property type="evidence" value="ECO:0007669"/>
    <property type="project" value="UniProtKB-KW"/>
</dbReference>
<dbReference type="Gene3D" id="3.30.930.10">
    <property type="entry name" value="Bira Bifunctional Protein, Domain 2"/>
    <property type="match status" value="1"/>
</dbReference>
<gene>
    <name evidence="8" type="primary">hisZ</name>
    <name evidence="11" type="ORF">F0U83_13600</name>
</gene>
<feature type="binding site" evidence="9">
    <location>
        <position position="130"/>
    </location>
    <ligand>
        <name>L-histidine</name>
        <dbReference type="ChEBI" id="CHEBI:57595"/>
    </ligand>
</feature>
<keyword evidence="11" id="KW-0328">Glycosyltransferase</keyword>
<name>A0A5P1RDF5_9GAMM</name>
<keyword evidence="6 8" id="KW-0963">Cytoplasm</keyword>
<dbReference type="GO" id="GO:0000105">
    <property type="term" value="P:L-histidine biosynthetic process"/>
    <property type="evidence" value="ECO:0007669"/>
    <property type="project" value="UniProtKB-UniRule"/>
</dbReference>
<dbReference type="InterPro" id="IPR004517">
    <property type="entry name" value="HisZ"/>
</dbReference>
<dbReference type="KEGG" id="ncu:F0U83_13600"/>
<organism evidence="11 12">
    <name type="scientific">Neptunomonas concharum</name>
    <dbReference type="NCBI Taxonomy" id="1031538"/>
    <lineage>
        <taxon>Bacteria</taxon>
        <taxon>Pseudomonadati</taxon>
        <taxon>Pseudomonadota</taxon>
        <taxon>Gammaproteobacteria</taxon>
        <taxon>Oceanospirillales</taxon>
        <taxon>Oceanospirillaceae</taxon>
        <taxon>Neptunomonas</taxon>
    </lineage>
</organism>
<feature type="binding site" evidence="9">
    <location>
        <begin position="83"/>
        <end position="85"/>
    </location>
    <ligand>
        <name>L-histidine</name>
        <dbReference type="ChEBI" id="CHEBI:57595"/>
    </ligand>
</feature>
<keyword evidence="8" id="KW-0028">Amino-acid biosynthesis</keyword>
<dbReference type="UniPathway" id="UPA00031">
    <property type="reaction ID" value="UER00006"/>
</dbReference>
<dbReference type="InterPro" id="IPR045864">
    <property type="entry name" value="aa-tRNA-synth_II/BPL/LPL"/>
</dbReference>
<evidence type="ECO:0000313" key="12">
    <source>
        <dbReference type="Proteomes" id="UP000324760"/>
    </source>
</evidence>
<dbReference type="PANTHER" id="PTHR43707">
    <property type="entry name" value="HISTIDYL-TRNA SYNTHETASE"/>
    <property type="match status" value="1"/>
</dbReference>
<protein>
    <recommendedName>
        <fullName evidence="5 8">ATP phosphoribosyltransferase regulatory subunit</fullName>
    </recommendedName>
</protein>
<evidence type="ECO:0000256" key="3">
    <source>
        <dbReference type="ARBA" id="ARBA00005539"/>
    </source>
</evidence>
<dbReference type="PIRSF" id="PIRSF001549">
    <property type="entry name" value="His-tRNA_synth"/>
    <property type="match status" value="1"/>
</dbReference>
<dbReference type="CDD" id="cd00773">
    <property type="entry name" value="HisRS-like_core"/>
    <property type="match status" value="1"/>
</dbReference>
<dbReference type="RefSeq" id="WP_138987783.1">
    <property type="nucleotide sequence ID" value="NZ_CP043869.1"/>
</dbReference>
<evidence type="ECO:0000256" key="1">
    <source>
        <dbReference type="ARBA" id="ARBA00004496"/>
    </source>
</evidence>
<dbReference type="SUPFAM" id="SSF55681">
    <property type="entry name" value="Class II aaRS and biotin synthetases"/>
    <property type="match status" value="1"/>
</dbReference>
<dbReference type="PANTHER" id="PTHR43707:SF1">
    <property type="entry name" value="HISTIDINE--TRNA LIGASE, MITOCHONDRIAL-RELATED"/>
    <property type="match status" value="1"/>
</dbReference>
<dbReference type="Pfam" id="PF13393">
    <property type="entry name" value="tRNA-synt_His"/>
    <property type="match status" value="1"/>
</dbReference>
<keyword evidence="11" id="KW-0808">Transferase</keyword>
<dbReference type="GO" id="GO:0005737">
    <property type="term" value="C:cytoplasm"/>
    <property type="evidence" value="ECO:0007669"/>
    <property type="project" value="UniProtKB-SubCell"/>
</dbReference>
<proteinExistence type="inferred from homology"/>
<dbReference type="OrthoDB" id="9769617at2"/>
<evidence type="ECO:0000256" key="6">
    <source>
        <dbReference type="ARBA" id="ARBA00022490"/>
    </source>
</evidence>
<evidence type="ECO:0000313" key="11">
    <source>
        <dbReference type="EMBL" id="QEQ97668.1"/>
    </source>
</evidence>
<dbReference type="GO" id="GO:0006427">
    <property type="term" value="P:histidyl-tRNA aminoacylation"/>
    <property type="evidence" value="ECO:0007669"/>
    <property type="project" value="TreeGrafter"/>
</dbReference>
<comment type="miscellaneous">
    <text evidence="8">This function is generally fulfilled by the C-terminal part of HisG, which is missing in some bacteria such as this one.</text>
</comment>
<dbReference type="HAMAP" id="MF_00125">
    <property type="entry name" value="HisZ"/>
    <property type="match status" value="1"/>
</dbReference>
<comment type="similarity">
    <text evidence="3 8">Belongs to the class-II aminoacyl-tRNA synthetase family. HisZ subfamily.</text>
</comment>
<feature type="domain" description="Class II Histidinyl-tRNA synthetase (HisRS)-like catalytic core" evidence="10">
    <location>
        <begin position="12"/>
        <end position="324"/>
    </location>
</feature>
<keyword evidence="8" id="KW-0368">Histidine biosynthesis</keyword>
<accession>A0A5P1RDF5</accession>
<dbReference type="EMBL" id="CP043869">
    <property type="protein sequence ID" value="QEQ97668.1"/>
    <property type="molecule type" value="Genomic_DNA"/>
</dbReference>
<dbReference type="NCBIfam" id="NF009086">
    <property type="entry name" value="PRK12421.1"/>
    <property type="match status" value="1"/>
</dbReference>
<evidence type="ECO:0000256" key="2">
    <source>
        <dbReference type="ARBA" id="ARBA00004667"/>
    </source>
</evidence>
<evidence type="ECO:0000256" key="9">
    <source>
        <dbReference type="PIRSR" id="PIRSR001549-1"/>
    </source>
</evidence>
<dbReference type="Proteomes" id="UP000324760">
    <property type="component" value="Chromosome"/>
</dbReference>
<evidence type="ECO:0000259" key="10">
    <source>
        <dbReference type="Pfam" id="PF13393"/>
    </source>
</evidence>
<comment type="pathway">
    <text evidence="2 8">Amino-acid biosynthesis; L-histidine biosynthesis; L-histidine from 5-phospho-alpha-D-ribose 1-diphosphate: step 1/9.</text>
</comment>
<feature type="binding site" evidence="9">
    <location>
        <position position="126"/>
    </location>
    <ligand>
        <name>L-histidine</name>
        <dbReference type="ChEBI" id="CHEBI:57595"/>
    </ligand>
</feature>
<dbReference type="AlphaFoldDB" id="A0A5P1RDF5"/>
<dbReference type="NCBIfam" id="NF008935">
    <property type="entry name" value="PRK12292.1-1"/>
    <property type="match status" value="1"/>
</dbReference>
<dbReference type="NCBIfam" id="TIGR00443">
    <property type="entry name" value="hisZ_biosyn_reg"/>
    <property type="match status" value="1"/>
</dbReference>
<comment type="subunit">
    <text evidence="4 8">Heteromultimer composed of HisG and HisZ subunits.</text>
</comment>
<dbReference type="GO" id="GO:0004821">
    <property type="term" value="F:histidine-tRNA ligase activity"/>
    <property type="evidence" value="ECO:0007669"/>
    <property type="project" value="TreeGrafter"/>
</dbReference>
<evidence type="ECO:0000256" key="7">
    <source>
        <dbReference type="ARBA" id="ARBA00025246"/>
    </source>
</evidence>
<evidence type="ECO:0000256" key="4">
    <source>
        <dbReference type="ARBA" id="ARBA00011496"/>
    </source>
</evidence>
<dbReference type="InterPro" id="IPR004516">
    <property type="entry name" value="HisRS/HisZ"/>
</dbReference>
<evidence type="ECO:0000256" key="5">
    <source>
        <dbReference type="ARBA" id="ARBA00020397"/>
    </source>
</evidence>
<keyword evidence="12" id="KW-1185">Reference proteome</keyword>
<sequence length="393" mass="43494">MALADRWLLPDGVKEMLPPHAHQVEALRRKLLDLYDSWGYELVMPPLMEHLESLMTGVGKDLDLTTFKLVDQLTGHTLGIRADITPQVARIDAHRMHVQGANRLCYCGSVLHTYPANMLASRNPLQVGAELYGHAGIESDIEVISLMIETLYVSGLKDELSLDLGHVGIFQGLIEEARLDPAVTAQYMELLQRKALPELDQFLNELEADARLIDKLAELPKLNGGMEVLVRARRLFGESHSMITDAVTYLERLAEMLQRRYPSIDLYFDLGELRGYNYHTGVVFSALTPVFGQAVAKGGRYDAIGKDFGRARPATGFSADLKTLASLASGDQKLRSAILAPADDDMALMAMMQNLRSQGERVVQQLPGDAAQNAVAFNRKLVKQGEEWVVAAL</sequence>
<dbReference type="InterPro" id="IPR041715">
    <property type="entry name" value="HisRS-like_core"/>
</dbReference>